<reference evidence="1 3" key="1">
    <citation type="journal article" date="2014" name="Genome Announc.">
        <title>Genome Sequence of Afipia felis Strain 76713, Isolated in Hospital Water Using an Amoeba Co-Culture Procedure.</title>
        <authorList>
            <person name="Benamar S."/>
            <person name="La Scola B."/>
            <person name="Croce O."/>
        </authorList>
    </citation>
    <scope>NUCLEOTIDE SEQUENCE [LARGE SCALE GENOMIC DNA]</scope>
    <source>
        <strain evidence="1 3">76713</strain>
    </source>
</reference>
<organism evidence="1 3">
    <name type="scientific">Afipia felis</name>
    <name type="common">Cat scratch disease bacillus</name>
    <dbReference type="NCBI Taxonomy" id="1035"/>
    <lineage>
        <taxon>Bacteria</taxon>
        <taxon>Pseudomonadati</taxon>
        <taxon>Pseudomonadota</taxon>
        <taxon>Alphaproteobacteria</taxon>
        <taxon>Hyphomicrobiales</taxon>
        <taxon>Nitrobacteraceae</taxon>
        <taxon>Afipia</taxon>
    </lineage>
</organism>
<dbReference type="OrthoDB" id="9890193at2"/>
<dbReference type="InterPro" id="IPR006311">
    <property type="entry name" value="TAT_signal"/>
</dbReference>
<dbReference type="Pfam" id="PF10518">
    <property type="entry name" value="TAT_signal"/>
    <property type="match status" value="1"/>
</dbReference>
<keyword evidence="3" id="KW-1185">Reference proteome</keyword>
<evidence type="ECO:0000313" key="1">
    <source>
        <dbReference type="EMBL" id="CEG09200.1"/>
    </source>
</evidence>
<dbReference type="EMBL" id="CCAZ020000001">
    <property type="protein sequence ID" value="CEG09200.1"/>
    <property type="molecule type" value="Genomic_DNA"/>
</dbReference>
<evidence type="ECO:0000313" key="3">
    <source>
        <dbReference type="Proteomes" id="UP000035762"/>
    </source>
</evidence>
<dbReference type="Proteomes" id="UP000254343">
    <property type="component" value="Unassembled WGS sequence"/>
</dbReference>
<dbReference type="PROSITE" id="PS51318">
    <property type="entry name" value="TAT"/>
    <property type="match status" value="1"/>
</dbReference>
<name>A0A090MP85_AFIFE</name>
<accession>A0A090MP85</accession>
<dbReference type="Proteomes" id="UP000035762">
    <property type="component" value="Unassembled WGS sequence"/>
</dbReference>
<proteinExistence type="predicted"/>
<sequence length="81" mass="8476">MAQMTRRDFLAGTAAIGVAAGAGLCLQRLEATEPNPLRIPELIDARQQANGITLKAQEGRTSFFTGRGSAMNTIGLEGGSK</sequence>
<dbReference type="STRING" id="1035.BN961_02623"/>
<reference evidence="2 4" key="2">
    <citation type="submission" date="2018-06" db="EMBL/GenBank/DDBJ databases">
        <authorList>
            <consortium name="Pathogen Informatics"/>
            <person name="Doyle S."/>
        </authorList>
    </citation>
    <scope>NUCLEOTIDE SEQUENCE [LARGE SCALE GENOMIC DNA]</scope>
    <source>
        <strain evidence="2 4">NCTC12722</strain>
    </source>
</reference>
<dbReference type="EMBL" id="UIGB01000001">
    <property type="protein sequence ID" value="SUU85131.1"/>
    <property type="molecule type" value="Genomic_DNA"/>
</dbReference>
<gene>
    <name evidence="1" type="ORF">BN961_02623</name>
    <name evidence="2" type="ORF">NCTC12722_02340</name>
</gene>
<dbReference type="InterPro" id="IPR019546">
    <property type="entry name" value="TAT_signal_bac_arc"/>
</dbReference>
<evidence type="ECO:0000313" key="2">
    <source>
        <dbReference type="EMBL" id="SUU85131.1"/>
    </source>
</evidence>
<dbReference type="NCBIfam" id="TIGR01409">
    <property type="entry name" value="TAT_signal_seq"/>
    <property type="match status" value="1"/>
</dbReference>
<dbReference type="AlphaFoldDB" id="A0A090MP85"/>
<evidence type="ECO:0000313" key="4">
    <source>
        <dbReference type="Proteomes" id="UP000254343"/>
    </source>
</evidence>
<protein>
    <submittedName>
        <fullName evidence="1">Multicopper oxidase</fullName>
    </submittedName>
</protein>
<dbReference type="RefSeq" id="WP_002715956.1">
    <property type="nucleotide sequence ID" value="NZ_CCAZ020000001.1"/>
</dbReference>